<dbReference type="AlphaFoldDB" id="A0A813ZX89"/>
<keyword evidence="4" id="KW-0862">Zinc</keyword>
<proteinExistence type="predicted"/>
<comment type="caution">
    <text evidence="7">The sequence shown here is derived from an EMBL/GenBank/DDBJ whole genome shotgun (WGS) entry which is preliminary data.</text>
</comment>
<dbReference type="PANTHER" id="PTHR14677:SF20">
    <property type="entry name" value="ZINC FINGER AN1-TYPE CONTAINING 2A-RELATED"/>
    <property type="match status" value="1"/>
</dbReference>
<dbReference type="PANTHER" id="PTHR14677">
    <property type="entry name" value="ARSENITE INDUCUBLE RNA ASSOCIATED PROTEIN AIP-1-RELATED"/>
    <property type="match status" value="1"/>
</dbReference>
<evidence type="ECO:0000259" key="6">
    <source>
        <dbReference type="PROSITE" id="PS51039"/>
    </source>
</evidence>
<name>A0A813ZX89_9BILA</name>
<evidence type="ECO:0000256" key="2">
    <source>
        <dbReference type="ARBA" id="ARBA00022737"/>
    </source>
</evidence>
<dbReference type="SMART" id="SM00154">
    <property type="entry name" value="ZnF_AN1"/>
    <property type="match status" value="2"/>
</dbReference>
<dbReference type="Proteomes" id="UP000663860">
    <property type="component" value="Unassembled WGS sequence"/>
</dbReference>
<dbReference type="GO" id="GO:0045047">
    <property type="term" value="P:protein targeting to ER"/>
    <property type="evidence" value="ECO:0007669"/>
    <property type="project" value="TreeGrafter"/>
</dbReference>
<dbReference type="InterPro" id="IPR035896">
    <property type="entry name" value="AN1-like_Znf"/>
</dbReference>
<dbReference type="PROSITE" id="PS51039">
    <property type="entry name" value="ZF_AN1"/>
    <property type="match status" value="2"/>
</dbReference>
<dbReference type="InterPro" id="IPR000058">
    <property type="entry name" value="Znf_AN1"/>
</dbReference>
<evidence type="ECO:0000256" key="4">
    <source>
        <dbReference type="ARBA" id="ARBA00022833"/>
    </source>
</evidence>
<dbReference type="Pfam" id="PF25403">
    <property type="entry name" value="zf-C2H2_ZFAND2"/>
    <property type="match status" value="2"/>
</dbReference>
<protein>
    <recommendedName>
        <fullName evidence="6">AN1-type domain-containing protein</fullName>
    </recommendedName>
</protein>
<dbReference type="GO" id="GO:0008270">
    <property type="term" value="F:zinc ion binding"/>
    <property type="evidence" value="ECO:0007669"/>
    <property type="project" value="UniProtKB-KW"/>
</dbReference>
<dbReference type="Gene3D" id="4.10.1110.10">
    <property type="entry name" value="AN1-like Zinc finger"/>
    <property type="match status" value="2"/>
</dbReference>
<keyword evidence="3 5" id="KW-0863">Zinc-finger</keyword>
<keyword evidence="2" id="KW-0677">Repeat</keyword>
<evidence type="ECO:0000256" key="3">
    <source>
        <dbReference type="ARBA" id="ARBA00022771"/>
    </source>
</evidence>
<dbReference type="EMBL" id="CAJNOE010000096">
    <property type="protein sequence ID" value="CAF0903906.1"/>
    <property type="molecule type" value="Genomic_DNA"/>
</dbReference>
<gene>
    <name evidence="7" type="ORF">IZO911_LOCUS12403</name>
</gene>
<feature type="domain" description="AN1-type" evidence="6">
    <location>
        <begin position="232"/>
        <end position="280"/>
    </location>
</feature>
<keyword evidence="1" id="KW-0479">Metal-binding</keyword>
<evidence type="ECO:0000313" key="7">
    <source>
        <dbReference type="EMBL" id="CAF0903906.1"/>
    </source>
</evidence>
<feature type="domain" description="AN1-type" evidence="6">
    <location>
        <begin position="4"/>
        <end position="52"/>
    </location>
</feature>
<evidence type="ECO:0000313" key="8">
    <source>
        <dbReference type="Proteomes" id="UP000663860"/>
    </source>
</evidence>
<reference evidence="7" key="1">
    <citation type="submission" date="2021-02" db="EMBL/GenBank/DDBJ databases">
        <authorList>
            <person name="Nowell W R."/>
        </authorList>
    </citation>
    <scope>NUCLEOTIDE SEQUENCE</scope>
</reference>
<dbReference type="GO" id="GO:0043161">
    <property type="term" value="P:proteasome-mediated ubiquitin-dependent protein catabolic process"/>
    <property type="evidence" value="ECO:0007669"/>
    <property type="project" value="TreeGrafter"/>
</dbReference>
<evidence type="ECO:0000256" key="5">
    <source>
        <dbReference type="PROSITE-ProRule" id="PRU00449"/>
    </source>
</evidence>
<evidence type="ECO:0000256" key="1">
    <source>
        <dbReference type="ARBA" id="ARBA00022723"/>
    </source>
</evidence>
<sequence length="355" mass="41066">MELPHLGQHCTFKECNRLDFLPMKCDLCSAILCKDHIRYEEHRCPSSYRKNIQVPICPLCNQAVTSQIRDQPPDVIISAHIDRDCKSDPALKKRQKVFSNKCSLITCKQREAIQIYGKIINWEWLELFQKSNKLPYGPINDMKGIFENEQIDQKITIEENDWTIENISFKDHIRYEEHRCPSSYRKNIQVPICPLCNQAVTSQIRDQPPDVIISAHIDRDCKSDPALKKRQKVFSNKCSLITCKQREVIQVKCDKCLQTYCIKHRFPEDHKCQGFQNTGRTINRAGAAALERMKKANTTTTTTTMNEDEALALAIKLSLNQGTQEDQDYLLAKALHESEQEEARRNRNTSIKNKA</sequence>
<accession>A0A813ZX89</accession>
<dbReference type="SUPFAM" id="SSF118310">
    <property type="entry name" value="AN1-like Zinc finger"/>
    <property type="match status" value="2"/>
</dbReference>
<dbReference type="GO" id="GO:0005783">
    <property type="term" value="C:endoplasmic reticulum"/>
    <property type="evidence" value="ECO:0007669"/>
    <property type="project" value="TreeGrafter"/>
</dbReference>
<dbReference type="InterPro" id="IPR057357">
    <property type="entry name" value="Znf-C2H2_ZFAND2A/B"/>
</dbReference>
<organism evidence="7 8">
    <name type="scientific">Adineta steineri</name>
    <dbReference type="NCBI Taxonomy" id="433720"/>
    <lineage>
        <taxon>Eukaryota</taxon>
        <taxon>Metazoa</taxon>
        <taxon>Spiralia</taxon>
        <taxon>Gnathifera</taxon>
        <taxon>Rotifera</taxon>
        <taxon>Eurotatoria</taxon>
        <taxon>Bdelloidea</taxon>
        <taxon>Adinetida</taxon>
        <taxon>Adinetidae</taxon>
        <taxon>Adineta</taxon>
    </lineage>
</organism>
<dbReference type="Pfam" id="PF01428">
    <property type="entry name" value="zf-AN1"/>
    <property type="match status" value="2"/>
</dbReference>